<keyword evidence="7 9" id="KW-0456">Lyase</keyword>
<evidence type="ECO:0000256" key="3">
    <source>
        <dbReference type="ARBA" id="ARBA00022490"/>
    </source>
</evidence>
<dbReference type="GO" id="GO:0006633">
    <property type="term" value="P:fatty acid biosynthetic process"/>
    <property type="evidence" value="ECO:0007669"/>
    <property type="project" value="InterPro"/>
</dbReference>
<evidence type="ECO:0000256" key="8">
    <source>
        <dbReference type="ARBA" id="ARBA00025049"/>
    </source>
</evidence>
<name>A0A3B0UZ33_9ZZZZ</name>
<dbReference type="InterPro" id="IPR010084">
    <property type="entry name" value="FabZ"/>
</dbReference>
<dbReference type="Pfam" id="PF07977">
    <property type="entry name" value="FabA"/>
    <property type="match status" value="1"/>
</dbReference>
<dbReference type="SUPFAM" id="SSF54637">
    <property type="entry name" value="Thioesterase/thiol ester dehydrase-isomerase"/>
    <property type="match status" value="1"/>
</dbReference>
<evidence type="ECO:0000256" key="4">
    <source>
        <dbReference type="ARBA" id="ARBA00022516"/>
    </source>
</evidence>
<evidence type="ECO:0000313" key="9">
    <source>
        <dbReference type="EMBL" id="VAW30757.1"/>
    </source>
</evidence>
<dbReference type="GO" id="GO:0009245">
    <property type="term" value="P:lipid A biosynthetic process"/>
    <property type="evidence" value="ECO:0007669"/>
    <property type="project" value="UniProtKB-KW"/>
</dbReference>
<keyword evidence="6" id="KW-0443">Lipid metabolism</keyword>
<dbReference type="NCBIfam" id="NF000582">
    <property type="entry name" value="PRK00006.1"/>
    <property type="match status" value="1"/>
</dbReference>
<dbReference type="Gene3D" id="3.10.129.10">
    <property type="entry name" value="Hotdog Thioesterase"/>
    <property type="match status" value="1"/>
</dbReference>
<keyword evidence="4" id="KW-0444">Lipid biosynthesis</keyword>
<protein>
    <recommendedName>
        <fullName evidence="2">3-hydroxyacyl-[acyl-carrier-protein] dehydratase</fullName>
        <ecNumber evidence="2">4.2.1.59</ecNumber>
    </recommendedName>
</protein>
<dbReference type="GO" id="GO:0005737">
    <property type="term" value="C:cytoplasm"/>
    <property type="evidence" value="ECO:0007669"/>
    <property type="project" value="UniProtKB-SubCell"/>
</dbReference>
<sequence>MIKEPPFDIYAEPVYDINRIKKTLPHRPPFLLVDKILEISENHIVGMKNVTMNEPFFMGHFPDEPIMPGVLQIEAMAQTGGVFVLHGISDPEKYSTYFLRINNVRFRSKVTPGDTLIFSLELAAPIKRGICDMRGKVFVGNKLVMQGDLIAQIVKNK</sequence>
<dbReference type="FunFam" id="3.10.129.10:FF:000001">
    <property type="entry name" value="3-hydroxyacyl-[acyl-carrier-protein] dehydratase FabZ"/>
    <property type="match status" value="1"/>
</dbReference>
<dbReference type="CDD" id="cd01288">
    <property type="entry name" value="FabZ"/>
    <property type="match status" value="1"/>
</dbReference>
<comment type="function">
    <text evidence="8">Involved in unsaturated fatty acids biosynthesis. Catalyzes the dehydration of short chain beta-hydroxyacyl-ACPs and long chain saturated and unsaturated beta-hydroxyacyl-ACPs.</text>
</comment>
<evidence type="ECO:0000256" key="6">
    <source>
        <dbReference type="ARBA" id="ARBA00023098"/>
    </source>
</evidence>
<dbReference type="PANTHER" id="PTHR30272:SF1">
    <property type="entry name" value="3-HYDROXYACYL-[ACYL-CARRIER-PROTEIN] DEHYDRATASE"/>
    <property type="match status" value="1"/>
</dbReference>
<organism evidence="9">
    <name type="scientific">hydrothermal vent metagenome</name>
    <dbReference type="NCBI Taxonomy" id="652676"/>
    <lineage>
        <taxon>unclassified sequences</taxon>
        <taxon>metagenomes</taxon>
        <taxon>ecological metagenomes</taxon>
    </lineage>
</organism>
<evidence type="ECO:0000256" key="5">
    <source>
        <dbReference type="ARBA" id="ARBA00022556"/>
    </source>
</evidence>
<keyword evidence="9" id="KW-0378">Hydrolase</keyword>
<proteinExistence type="predicted"/>
<evidence type="ECO:0000256" key="7">
    <source>
        <dbReference type="ARBA" id="ARBA00023239"/>
    </source>
</evidence>
<dbReference type="GO" id="GO:0016787">
    <property type="term" value="F:hydrolase activity"/>
    <property type="evidence" value="ECO:0007669"/>
    <property type="project" value="UniProtKB-KW"/>
</dbReference>
<dbReference type="PANTHER" id="PTHR30272">
    <property type="entry name" value="3-HYDROXYACYL-[ACYL-CARRIER-PROTEIN] DEHYDRATASE"/>
    <property type="match status" value="1"/>
</dbReference>
<dbReference type="EC" id="4.2.1.59" evidence="2"/>
<gene>
    <name evidence="9" type="ORF">MNBD_BACTEROID07-823</name>
</gene>
<dbReference type="AlphaFoldDB" id="A0A3B0UZ33"/>
<keyword evidence="3" id="KW-0963">Cytoplasm</keyword>
<reference evidence="9" key="1">
    <citation type="submission" date="2018-06" db="EMBL/GenBank/DDBJ databases">
        <authorList>
            <person name="Zhirakovskaya E."/>
        </authorList>
    </citation>
    <scope>NUCLEOTIDE SEQUENCE</scope>
</reference>
<dbReference type="GO" id="GO:0016020">
    <property type="term" value="C:membrane"/>
    <property type="evidence" value="ECO:0007669"/>
    <property type="project" value="GOC"/>
</dbReference>
<dbReference type="InterPro" id="IPR013114">
    <property type="entry name" value="FabA_FabZ"/>
</dbReference>
<dbReference type="NCBIfam" id="TIGR01750">
    <property type="entry name" value="fabZ"/>
    <property type="match status" value="1"/>
</dbReference>
<dbReference type="EMBL" id="UOET01000561">
    <property type="protein sequence ID" value="VAW30757.1"/>
    <property type="molecule type" value="Genomic_DNA"/>
</dbReference>
<keyword evidence="5" id="KW-0441">Lipid A biosynthesis</keyword>
<evidence type="ECO:0000256" key="2">
    <source>
        <dbReference type="ARBA" id="ARBA00013167"/>
    </source>
</evidence>
<comment type="subcellular location">
    <subcellularLocation>
        <location evidence="1">Cytoplasm</location>
    </subcellularLocation>
</comment>
<evidence type="ECO:0000256" key="1">
    <source>
        <dbReference type="ARBA" id="ARBA00004496"/>
    </source>
</evidence>
<dbReference type="InterPro" id="IPR029069">
    <property type="entry name" value="HotDog_dom_sf"/>
</dbReference>
<accession>A0A3B0UZ33</accession>
<dbReference type="GO" id="GO:0019171">
    <property type="term" value="F:(3R)-hydroxyacyl-[acyl-carrier-protein] dehydratase activity"/>
    <property type="evidence" value="ECO:0007669"/>
    <property type="project" value="UniProtKB-EC"/>
</dbReference>